<dbReference type="EMBL" id="HACG01018466">
    <property type="protein sequence ID" value="CEK65331.1"/>
    <property type="molecule type" value="Transcribed_RNA"/>
</dbReference>
<name>A0A0B6ZBN8_9EUPU</name>
<reference evidence="2" key="1">
    <citation type="submission" date="2014-12" db="EMBL/GenBank/DDBJ databases">
        <title>Insight into the proteome of Arion vulgaris.</title>
        <authorList>
            <person name="Aradska J."/>
            <person name="Bulat T."/>
            <person name="Smidak R."/>
            <person name="Sarate P."/>
            <person name="Gangsoo J."/>
            <person name="Sialana F."/>
            <person name="Bilban M."/>
            <person name="Lubec G."/>
        </authorList>
    </citation>
    <scope>NUCLEOTIDE SEQUENCE</scope>
    <source>
        <tissue evidence="2">Skin</tissue>
    </source>
</reference>
<proteinExistence type="predicted"/>
<dbReference type="AlphaFoldDB" id="A0A0B6ZBN8"/>
<organism evidence="2">
    <name type="scientific">Arion vulgaris</name>
    <dbReference type="NCBI Taxonomy" id="1028688"/>
    <lineage>
        <taxon>Eukaryota</taxon>
        <taxon>Metazoa</taxon>
        <taxon>Spiralia</taxon>
        <taxon>Lophotrochozoa</taxon>
        <taxon>Mollusca</taxon>
        <taxon>Gastropoda</taxon>
        <taxon>Heterobranchia</taxon>
        <taxon>Euthyneura</taxon>
        <taxon>Panpulmonata</taxon>
        <taxon>Eupulmonata</taxon>
        <taxon>Stylommatophora</taxon>
        <taxon>Helicina</taxon>
        <taxon>Arionoidea</taxon>
        <taxon>Arionidae</taxon>
        <taxon>Arion</taxon>
    </lineage>
</organism>
<sequence>MSCLYLLVLSASDEVLLQMKCVLARATQKQQQNQNIHTITQVQSCDTYNHT</sequence>
<gene>
    <name evidence="2" type="primary">ORF54697</name>
</gene>
<feature type="chain" id="PRO_5002112185" evidence="1">
    <location>
        <begin position="18"/>
        <end position="51"/>
    </location>
</feature>
<evidence type="ECO:0000256" key="1">
    <source>
        <dbReference type="SAM" id="SignalP"/>
    </source>
</evidence>
<feature type="signal peptide" evidence="1">
    <location>
        <begin position="1"/>
        <end position="17"/>
    </location>
</feature>
<feature type="non-terminal residue" evidence="2">
    <location>
        <position position="51"/>
    </location>
</feature>
<evidence type="ECO:0000313" key="2">
    <source>
        <dbReference type="EMBL" id="CEK65331.1"/>
    </source>
</evidence>
<keyword evidence="1" id="KW-0732">Signal</keyword>
<accession>A0A0B6ZBN8</accession>
<protein>
    <submittedName>
        <fullName evidence="2">Uncharacterized protein</fullName>
    </submittedName>
</protein>